<dbReference type="EnsemblPlants" id="KRH49681">
    <property type="protein sequence ID" value="KRH49681"/>
    <property type="gene ID" value="GLYMA_07G172200"/>
</dbReference>
<dbReference type="AlphaFoldDB" id="A0A0R0J4D9"/>
<organism evidence="1">
    <name type="scientific">Glycine max</name>
    <name type="common">Soybean</name>
    <name type="synonym">Glycine hispida</name>
    <dbReference type="NCBI Taxonomy" id="3847"/>
    <lineage>
        <taxon>Eukaryota</taxon>
        <taxon>Viridiplantae</taxon>
        <taxon>Streptophyta</taxon>
        <taxon>Embryophyta</taxon>
        <taxon>Tracheophyta</taxon>
        <taxon>Spermatophyta</taxon>
        <taxon>Magnoliopsida</taxon>
        <taxon>eudicotyledons</taxon>
        <taxon>Gunneridae</taxon>
        <taxon>Pentapetalae</taxon>
        <taxon>rosids</taxon>
        <taxon>fabids</taxon>
        <taxon>Fabales</taxon>
        <taxon>Fabaceae</taxon>
        <taxon>Papilionoideae</taxon>
        <taxon>50 kb inversion clade</taxon>
        <taxon>NPAAA clade</taxon>
        <taxon>indigoferoid/millettioid clade</taxon>
        <taxon>Phaseoleae</taxon>
        <taxon>Glycine</taxon>
        <taxon>Glycine subgen. Soja</taxon>
    </lineage>
</organism>
<accession>A0A0R0J4D9</accession>
<dbReference type="Proteomes" id="UP000008827">
    <property type="component" value="Chromosome 7"/>
</dbReference>
<name>A0A0R0J4D9_SOYBN</name>
<reference evidence="2" key="2">
    <citation type="submission" date="2018-02" db="UniProtKB">
        <authorList>
            <consortium name="EnsemblPlants"/>
        </authorList>
    </citation>
    <scope>IDENTIFICATION</scope>
    <source>
        <strain evidence="2">Williams 82</strain>
    </source>
</reference>
<dbReference type="PANTHER" id="PTHR48475">
    <property type="entry name" value="RIBONUCLEASE H"/>
    <property type="match status" value="1"/>
</dbReference>
<reference evidence="1 2" key="1">
    <citation type="journal article" date="2010" name="Nature">
        <title>Genome sequence of the palaeopolyploid soybean.</title>
        <authorList>
            <person name="Schmutz J."/>
            <person name="Cannon S.B."/>
            <person name="Schlueter J."/>
            <person name="Ma J."/>
            <person name="Mitros T."/>
            <person name="Nelson W."/>
            <person name="Hyten D.L."/>
            <person name="Song Q."/>
            <person name="Thelen J.J."/>
            <person name="Cheng J."/>
            <person name="Xu D."/>
            <person name="Hellsten U."/>
            <person name="May G.D."/>
            <person name="Yu Y."/>
            <person name="Sakurai T."/>
            <person name="Umezawa T."/>
            <person name="Bhattacharyya M.K."/>
            <person name="Sandhu D."/>
            <person name="Valliyodan B."/>
            <person name="Lindquist E."/>
            <person name="Peto M."/>
            <person name="Grant D."/>
            <person name="Shu S."/>
            <person name="Goodstein D."/>
            <person name="Barry K."/>
            <person name="Futrell-Griggs M."/>
            <person name="Abernathy B."/>
            <person name="Du J."/>
            <person name="Tian Z."/>
            <person name="Zhu L."/>
            <person name="Gill N."/>
            <person name="Joshi T."/>
            <person name="Libault M."/>
            <person name="Sethuraman A."/>
            <person name="Zhang X.-C."/>
            <person name="Shinozaki K."/>
            <person name="Nguyen H.T."/>
            <person name="Wing R.A."/>
            <person name="Cregan P."/>
            <person name="Specht J."/>
            <person name="Grimwood J."/>
            <person name="Rokhsar D."/>
            <person name="Stacey G."/>
            <person name="Shoemaker R.C."/>
            <person name="Jackson S.A."/>
        </authorList>
    </citation>
    <scope>NUCLEOTIDE SEQUENCE</scope>
    <source>
        <strain evidence="2">cv. Williams 82</strain>
        <tissue evidence="1">Callus</tissue>
    </source>
</reference>
<dbReference type="PANTHER" id="PTHR48475:SF2">
    <property type="entry name" value="RIBONUCLEASE H"/>
    <property type="match status" value="1"/>
</dbReference>
<evidence type="ECO:0000313" key="2">
    <source>
        <dbReference type="EnsemblPlants" id="KRH49681"/>
    </source>
</evidence>
<evidence type="ECO:0000313" key="1">
    <source>
        <dbReference type="EMBL" id="KRH49681.1"/>
    </source>
</evidence>
<reference evidence="1" key="3">
    <citation type="submission" date="2018-07" db="EMBL/GenBank/DDBJ databases">
        <title>WGS assembly of Glycine max.</title>
        <authorList>
            <person name="Schmutz J."/>
            <person name="Cannon S."/>
            <person name="Schlueter J."/>
            <person name="Ma J."/>
            <person name="Mitros T."/>
            <person name="Nelson W."/>
            <person name="Hyten D."/>
            <person name="Song Q."/>
            <person name="Thelen J."/>
            <person name="Cheng J."/>
            <person name="Xu D."/>
            <person name="Hellsten U."/>
            <person name="May G."/>
            <person name="Yu Y."/>
            <person name="Sakurai T."/>
            <person name="Umezawa T."/>
            <person name="Bhattacharyya M."/>
            <person name="Sandhu D."/>
            <person name="Valliyodan B."/>
            <person name="Lindquist E."/>
            <person name="Peto M."/>
            <person name="Grant D."/>
            <person name="Shu S."/>
            <person name="Goodstein D."/>
            <person name="Barry K."/>
            <person name="Futrell-Griggs M."/>
            <person name="Abernathy B."/>
            <person name="Du J."/>
            <person name="Tian Z."/>
            <person name="Zhu L."/>
            <person name="Gill N."/>
            <person name="Joshi T."/>
            <person name="Libault M."/>
            <person name="Sethuraman A."/>
            <person name="Zhang X."/>
            <person name="Shinozaki K."/>
            <person name="Nguyen H."/>
            <person name="Wing R."/>
            <person name="Cregan P."/>
            <person name="Specht J."/>
            <person name="Grimwood J."/>
            <person name="Rokhsar D."/>
            <person name="Stacey G."/>
            <person name="Shoemaker R."/>
            <person name="Jackson S."/>
        </authorList>
    </citation>
    <scope>NUCLEOTIDE SEQUENCE</scope>
    <source>
        <tissue evidence="1">Callus</tissue>
    </source>
</reference>
<sequence length="89" mass="10218">MTPYKNFLIWEVLPSDKNEARRLKWKVNYYVILDGDLFKRGLTSPLLKSLNNQQADYVIRELHEGICSLHIGGCSLATKVVKATNRVIL</sequence>
<keyword evidence="3" id="KW-1185">Reference proteome</keyword>
<evidence type="ECO:0000313" key="3">
    <source>
        <dbReference type="Proteomes" id="UP000008827"/>
    </source>
</evidence>
<dbReference type="InParanoid" id="A0A0R0J4D9"/>
<gene>
    <name evidence="1" type="ORF">GLYMA_07G172200</name>
</gene>
<dbReference type="EMBL" id="CM000840">
    <property type="protein sequence ID" value="KRH49681.1"/>
    <property type="molecule type" value="Genomic_DNA"/>
</dbReference>
<protein>
    <submittedName>
        <fullName evidence="1 2">Uncharacterized protein</fullName>
    </submittedName>
</protein>
<proteinExistence type="predicted"/>
<dbReference type="Gramene" id="KRH49681">
    <property type="protein sequence ID" value="KRH49681"/>
    <property type="gene ID" value="GLYMA_07G172200"/>
</dbReference>